<evidence type="ECO:0000259" key="1">
    <source>
        <dbReference type="Pfam" id="PF01636"/>
    </source>
</evidence>
<feature type="domain" description="Aminoglycoside phosphotransferase" evidence="1">
    <location>
        <begin position="27"/>
        <end position="260"/>
    </location>
</feature>
<dbReference type="RefSeq" id="WP_120109683.1">
    <property type="nucleotide sequence ID" value="NZ_QXQB01000002.1"/>
</dbReference>
<dbReference type="InterPro" id="IPR011009">
    <property type="entry name" value="Kinase-like_dom_sf"/>
</dbReference>
<comment type="caution">
    <text evidence="2">The sequence shown here is derived from an EMBL/GenBank/DDBJ whole genome shotgun (WGS) entry which is preliminary data.</text>
</comment>
<dbReference type="InterPro" id="IPR002575">
    <property type="entry name" value="Aminoglycoside_PTrfase"/>
</dbReference>
<dbReference type="Gene3D" id="3.90.1200.10">
    <property type="match status" value="1"/>
</dbReference>
<reference evidence="2 3" key="1">
    <citation type="submission" date="2018-09" db="EMBL/GenBank/DDBJ databases">
        <title>Paenibacillus aracenensis nov. sp. isolated from a cave in southern Spain.</title>
        <authorList>
            <person name="Jurado V."/>
            <person name="Gutierrez-Patricio S."/>
            <person name="Gonzalez-Pimentel J.L."/>
            <person name="Miller A.Z."/>
            <person name="Laiz L."/>
            <person name="Saiz-Jimenez C."/>
        </authorList>
    </citation>
    <scope>NUCLEOTIDE SEQUENCE [LARGE SCALE GENOMIC DNA]</scope>
    <source>
        <strain evidence="2 3">JCM 19203</strain>
    </source>
</reference>
<dbReference type="Pfam" id="PF01636">
    <property type="entry name" value="APH"/>
    <property type="match status" value="1"/>
</dbReference>
<proteinExistence type="predicted"/>
<gene>
    <name evidence="2" type="ORF">D3P09_10765</name>
</gene>
<organism evidence="2 3">
    <name type="scientific">Paenibacillus pinisoli</name>
    <dbReference type="NCBI Taxonomy" id="1276110"/>
    <lineage>
        <taxon>Bacteria</taxon>
        <taxon>Bacillati</taxon>
        <taxon>Bacillota</taxon>
        <taxon>Bacilli</taxon>
        <taxon>Bacillales</taxon>
        <taxon>Paenibacillaceae</taxon>
        <taxon>Paenibacillus</taxon>
    </lineage>
</organism>
<keyword evidence="3" id="KW-1185">Reference proteome</keyword>
<dbReference type="OrthoDB" id="4030632at2"/>
<evidence type="ECO:0000313" key="2">
    <source>
        <dbReference type="EMBL" id="RJX39866.1"/>
    </source>
</evidence>
<dbReference type="Proteomes" id="UP000267798">
    <property type="component" value="Unassembled WGS sequence"/>
</dbReference>
<evidence type="ECO:0000313" key="3">
    <source>
        <dbReference type="Proteomes" id="UP000267798"/>
    </source>
</evidence>
<name>A0A3A6PJF3_9BACL</name>
<sequence>MNEEDLSMAMEALKHYAIQPVTVELIGQSAHMVFKVTDVQQSRYSLRLHASKSESMDPIWLASRVISSELAWLEALSGETDVVVPVPRRNSSGEYVTETGGKRWTLLGWVEGEQKPFIATAEEARQIGRMMGRLHRQASVWSAPDSFTRPAFDGSRIEQALGKVRSWSKDGRILEENVELLEVAGQRVLTMMHSLDRTPAHWGLIHADVIPSNLLFGEGECRPIDFGACGYGYYLLDLGWTFSYTHPALRASLLEAYAEQFPLPEHHVESLEGFLVAAQLETMNFWLGLPDASEWLPDHIDKLAQRELRHYVDGERFLFTGIPYWE</sequence>
<accession>A0A3A6PJF3</accession>
<dbReference type="AlphaFoldDB" id="A0A3A6PJF3"/>
<dbReference type="SUPFAM" id="SSF56112">
    <property type="entry name" value="Protein kinase-like (PK-like)"/>
    <property type="match status" value="1"/>
</dbReference>
<protein>
    <recommendedName>
        <fullName evidence="1">Aminoglycoside phosphotransferase domain-containing protein</fullName>
    </recommendedName>
</protein>
<dbReference type="EMBL" id="QXQB01000002">
    <property type="protein sequence ID" value="RJX39866.1"/>
    <property type="molecule type" value="Genomic_DNA"/>
</dbReference>